<dbReference type="InterPro" id="IPR000639">
    <property type="entry name" value="Epox_hydrolase-like"/>
</dbReference>
<dbReference type="Proteomes" id="UP000034112">
    <property type="component" value="Unassembled WGS sequence"/>
</dbReference>
<dbReference type="AlphaFoldDB" id="A0A0F9ZWC9"/>
<name>A0A0F9ZWC9_TRIHA</name>
<gene>
    <name evidence="4" type="ORF">THAR02_10456</name>
</gene>
<accession>A0A0F9ZWC9</accession>
<dbReference type="Pfam" id="PF00561">
    <property type="entry name" value="Abhydrolase_1"/>
    <property type="match status" value="1"/>
</dbReference>
<protein>
    <recommendedName>
        <fullName evidence="3">AB hydrolase-1 domain-containing protein</fullName>
    </recommendedName>
</protein>
<keyword evidence="1" id="KW-0378">Hydrolase</keyword>
<evidence type="ECO:0000256" key="1">
    <source>
        <dbReference type="ARBA" id="ARBA00022801"/>
    </source>
</evidence>
<reference evidence="5" key="1">
    <citation type="journal article" date="2015" name="Genome Announc.">
        <title>Draft whole-genome sequence of the biocontrol agent Trichoderma harzianum T6776.</title>
        <authorList>
            <person name="Baroncelli R."/>
            <person name="Piaggeschi G."/>
            <person name="Fiorini L."/>
            <person name="Bertolini E."/>
            <person name="Zapparata A."/>
            <person name="Pe M.E."/>
            <person name="Sarrocco S."/>
            <person name="Vannacci G."/>
        </authorList>
    </citation>
    <scope>NUCLEOTIDE SEQUENCE [LARGE SCALE GENOMIC DNA]</scope>
    <source>
        <strain evidence="5">T6776</strain>
    </source>
</reference>
<dbReference type="PRINTS" id="PR00412">
    <property type="entry name" value="EPOXHYDRLASE"/>
</dbReference>
<dbReference type="Gene3D" id="3.40.50.1820">
    <property type="entry name" value="alpha/beta hydrolase"/>
    <property type="match status" value="1"/>
</dbReference>
<evidence type="ECO:0000313" key="5">
    <source>
        <dbReference type="Proteomes" id="UP000034112"/>
    </source>
</evidence>
<comment type="caution">
    <text evidence="4">The sequence shown here is derived from an EMBL/GenBank/DDBJ whole genome shotgun (WGS) entry which is preliminary data.</text>
</comment>
<evidence type="ECO:0000256" key="2">
    <source>
        <dbReference type="ARBA" id="ARBA00038334"/>
    </source>
</evidence>
<dbReference type="GO" id="GO:0016787">
    <property type="term" value="F:hydrolase activity"/>
    <property type="evidence" value="ECO:0007669"/>
    <property type="project" value="UniProtKB-KW"/>
</dbReference>
<evidence type="ECO:0000313" key="4">
    <source>
        <dbReference type="EMBL" id="KKO97438.1"/>
    </source>
</evidence>
<comment type="similarity">
    <text evidence="2">Belongs to the AB hydrolase superfamily. Epoxide hydrolase family.</text>
</comment>
<dbReference type="EMBL" id="JOKZ01000567">
    <property type="protein sequence ID" value="KKO97438.1"/>
    <property type="molecule type" value="Genomic_DNA"/>
</dbReference>
<dbReference type="InterPro" id="IPR029058">
    <property type="entry name" value="AB_hydrolase_fold"/>
</dbReference>
<sequence>MAMFALGYCFRFAVIKMPKCQNALESEAPRIPIGVAARDFCIMESFTRKSLVTKRSLKYTYYVSPPAEISGKVPALLFLHGFPDSSHLWSRVISALGNLPNRIIVPDCLGYAGTDKPTDTNLYSYSGQAEDITDILAAESVSNAVIIGHDWGSVLAQRTFLHHGHILRGLVLLNVGYMVPQNELFDLSAFNSHTQTIFGYPQFAYWEFFLTPNAAGIIESRLDRMWQALHGDVDDWMRKIFCEPNAMQDFLLGTEEVPLKKYAQESEWQAHFKGQFQAGGFASALQSYKAVAWNVQLKSDATIPREKLQIEAPCLYISCTRDAVCTPEGTERAARQGLLPQLKKVEIEAGHWSPMEKPAEIAKYISDFLHTVSLS</sequence>
<dbReference type="InterPro" id="IPR000073">
    <property type="entry name" value="AB_hydrolase_1"/>
</dbReference>
<dbReference type="PANTHER" id="PTHR43329">
    <property type="entry name" value="EPOXIDE HYDROLASE"/>
    <property type="match status" value="1"/>
</dbReference>
<dbReference type="SUPFAM" id="SSF53474">
    <property type="entry name" value="alpha/beta-Hydrolases"/>
    <property type="match status" value="1"/>
</dbReference>
<dbReference type="OMA" id="PDHAAMW"/>
<feature type="domain" description="AB hydrolase-1" evidence="3">
    <location>
        <begin position="74"/>
        <end position="358"/>
    </location>
</feature>
<evidence type="ECO:0000259" key="3">
    <source>
        <dbReference type="Pfam" id="PF00561"/>
    </source>
</evidence>
<dbReference type="OrthoDB" id="408373at2759"/>
<proteinExistence type="inferred from homology"/>
<organism evidence="4 5">
    <name type="scientific">Trichoderma harzianum</name>
    <name type="common">Hypocrea lixii</name>
    <dbReference type="NCBI Taxonomy" id="5544"/>
    <lineage>
        <taxon>Eukaryota</taxon>
        <taxon>Fungi</taxon>
        <taxon>Dikarya</taxon>
        <taxon>Ascomycota</taxon>
        <taxon>Pezizomycotina</taxon>
        <taxon>Sordariomycetes</taxon>
        <taxon>Hypocreomycetidae</taxon>
        <taxon>Hypocreales</taxon>
        <taxon>Hypocreaceae</taxon>
        <taxon>Trichoderma</taxon>
    </lineage>
</organism>